<dbReference type="Pfam" id="PF13540">
    <property type="entry name" value="RCC1_2"/>
    <property type="match status" value="1"/>
</dbReference>
<accession>A0A481YUS1</accession>
<dbReference type="PANTHER" id="PTHR22872">
    <property type="entry name" value="BTK-BINDING PROTEIN-RELATED"/>
    <property type="match status" value="1"/>
</dbReference>
<dbReference type="InterPro" id="IPR051625">
    <property type="entry name" value="Signaling_Regulatory_Domain"/>
</dbReference>
<gene>
    <name evidence="3" type="ORF">LCMAC102_03300</name>
</gene>
<dbReference type="Pfam" id="PF12937">
    <property type="entry name" value="F-box-like"/>
    <property type="match status" value="1"/>
</dbReference>
<evidence type="ECO:0000313" key="3">
    <source>
        <dbReference type="EMBL" id="QBK86535.1"/>
    </source>
</evidence>
<dbReference type="InterPro" id="IPR001810">
    <property type="entry name" value="F-box_dom"/>
</dbReference>
<dbReference type="Gene3D" id="1.20.1280.50">
    <property type="match status" value="1"/>
</dbReference>
<organism evidence="3">
    <name type="scientific">Marseillevirus LCMAC102</name>
    <dbReference type="NCBI Taxonomy" id="2506603"/>
    <lineage>
        <taxon>Viruses</taxon>
        <taxon>Varidnaviria</taxon>
        <taxon>Bamfordvirae</taxon>
        <taxon>Nucleocytoviricota</taxon>
        <taxon>Megaviricetes</taxon>
        <taxon>Pimascovirales</taxon>
        <taxon>Pimascovirales incertae sedis</taxon>
        <taxon>Marseilleviridae</taxon>
    </lineage>
</organism>
<keyword evidence="1" id="KW-0677">Repeat</keyword>
<sequence>MIFAEEIVMTIFYRDIISQIGLYLSLSDLFNTSLTCKKFHSALCNNKTFWKSRYLQDFGSKKEKDIDWKKKYHKEFRCNVWIFGGQLGLNPVINFTPKRIPNLKAKYVACGAHHFSIIDHKNRVRVFEYPFDEISIISKIKAKYIACGDTTTVVIDQKNNVLIVQNNIAYLPSHTYTSHTKILKIPNLKAKSVDCNGDNIKVIDLENKVWKIEDGYINIFSGLIKTNIYFVVEYNIFDEDQNILTIPPLDDSIYRINARSNYPNSPYKIPCLIVTENREFSLYFGHDTTDNSKHISVACRYRETLVINQKNDMWRYPDAELSNADRCVTPPIQIHDIKAKSIACGSAHTMIVDHKGNIFAYGNNDYGQLGLEDYDRPYSDFSEMAKIPGFKAEMVACADYYTVIIGHKVKNDNLILHSNKCLPFPPFTH</sequence>
<dbReference type="SUPFAM" id="SSF81383">
    <property type="entry name" value="F-box domain"/>
    <property type="match status" value="1"/>
</dbReference>
<protein>
    <submittedName>
        <fullName evidence="3">F-box and regulator of chromosome condensation repeat protein</fullName>
    </submittedName>
</protein>
<name>A0A481YUS1_9VIRU</name>
<dbReference type="EMBL" id="MK500334">
    <property type="protein sequence ID" value="QBK86535.1"/>
    <property type="molecule type" value="Genomic_DNA"/>
</dbReference>
<dbReference type="InterPro" id="IPR000408">
    <property type="entry name" value="Reg_chr_condens"/>
</dbReference>
<proteinExistence type="predicted"/>
<dbReference type="Gene3D" id="2.130.10.30">
    <property type="entry name" value="Regulator of chromosome condensation 1/beta-lactamase-inhibitor protein II"/>
    <property type="match status" value="2"/>
</dbReference>
<reference evidence="3" key="1">
    <citation type="journal article" date="2019" name="MBio">
        <title>Virus Genomes from Deep Sea Sediments Expand the Ocean Megavirome and Support Independent Origins of Viral Gigantism.</title>
        <authorList>
            <person name="Backstrom D."/>
            <person name="Yutin N."/>
            <person name="Jorgensen S.L."/>
            <person name="Dharamshi J."/>
            <person name="Homa F."/>
            <person name="Zaremba-Niedwiedzka K."/>
            <person name="Spang A."/>
            <person name="Wolf Y.I."/>
            <person name="Koonin E.V."/>
            <person name="Ettema T.J."/>
        </authorList>
    </citation>
    <scope>NUCLEOTIDE SEQUENCE</scope>
</reference>
<dbReference type="InterPro" id="IPR036047">
    <property type="entry name" value="F-box-like_dom_sf"/>
</dbReference>
<dbReference type="InterPro" id="IPR009091">
    <property type="entry name" value="RCC1/BLIP-II"/>
</dbReference>
<evidence type="ECO:0000259" key="2">
    <source>
        <dbReference type="Pfam" id="PF12937"/>
    </source>
</evidence>
<feature type="domain" description="F-box" evidence="2">
    <location>
        <begin position="15"/>
        <end position="55"/>
    </location>
</feature>
<dbReference type="SUPFAM" id="SSF50985">
    <property type="entry name" value="RCC1/BLIP-II"/>
    <property type="match status" value="1"/>
</dbReference>
<evidence type="ECO:0000256" key="1">
    <source>
        <dbReference type="ARBA" id="ARBA00022737"/>
    </source>
</evidence>
<dbReference type="PROSITE" id="PS50012">
    <property type="entry name" value="RCC1_3"/>
    <property type="match status" value="1"/>
</dbReference>